<feature type="transmembrane region" description="Helical" evidence="1">
    <location>
        <begin position="26"/>
        <end position="43"/>
    </location>
</feature>
<evidence type="ECO:0000256" key="1">
    <source>
        <dbReference type="SAM" id="Phobius"/>
    </source>
</evidence>
<evidence type="ECO:0000313" key="2">
    <source>
        <dbReference type="EMBL" id="CAB5056573.1"/>
    </source>
</evidence>
<dbReference type="EMBL" id="CAFBQF010000112">
    <property type="protein sequence ID" value="CAB5056573.1"/>
    <property type="molecule type" value="Genomic_DNA"/>
</dbReference>
<keyword evidence="1" id="KW-0812">Transmembrane</keyword>
<organism evidence="2">
    <name type="scientific">freshwater metagenome</name>
    <dbReference type="NCBI Taxonomy" id="449393"/>
    <lineage>
        <taxon>unclassified sequences</taxon>
        <taxon>metagenomes</taxon>
        <taxon>ecological metagenomes</taxon>
    </lineage>
</organism>
<keyword evidence="1" id="KW-1133">Transmembrane helix</keyword>
<dbReference type="Pfam" id="PF10825">
    <property type="entry name" value="DUF2752"/>
    <property type="match status" value="1"/>
</dbReference>
<feature type="transmembrane region" description="Helical" evidence="1">
    <location>
        <begin position="87"/>
        <end position="106"/>
    </location>
</feature>
<dbReference type="AlphaFoldDB" id="A0A6J7TSJ6"/>
<keyword evidence="1" id="KW-0472">Membrane</keyword>
<accession>A0A6J7TSJ6</accession>
<reference evidence="2" key="1">
    <citation type="submission" date="2020-05" db="EMBL/GenBank/DDBJ databases">
        <authorList>
            <person name="Chiriac C."/>
            <person name="Salcher M."/>
            <person name="Ghai R."/>
            <person name="Kavagutti S V."/>
        </authorList>
    </citation>
    <scope>NUCLEOTIDE SEQUENCE</scope>
</reference>
<feature type="transmembrane region" description="Helical" evidence="1">
    <location>
        <begin position="127"/>
        <end position="146"/>
    </location>
</feature>
<name>A0A6J7TSJ6_9ZZZZ</name>
<dbReference type="InterPro" id="IPR021215">
    <property type="entry name" value="DUF2752"/>
</dbReference>
<proteinExistence type="predicted"/>
<gene>
    <name evidence="2" type="ORF">UFOPK4295_01498</name>
</gene>
<protein>
    <submittedName>
        <fullName evidence="2">Unannotated protein</fullName>
    </submittedName>
</protein>
<sequence>MKQRVGSQERAHPLSYWPKLFREIPVARYALVLFVTALTWVGARRTEGYTSGPILCPFRLITGHQCPFCGTTRSFGALVQGDISGSIAYNPSGILLSLVILFWMISPAKFRAVRVRIAQFWWRISEPTRWMLLALMIALVWGYALARW</sequence>